<organism evidence="2 3">
    <name type="scientific">Cylindrodendrum hubeiense</name>
    <dbReference type="NCBI Taxonomy" id="595255"/>
    <lineage>
        <taxon>Eukaryota</taxon>
        <taxon>Fungi</taxon>
        <taxon>Dikarya</taxon>
        <taxon>Ascomycota</taxon>
        <taxon>Pezizomycotina</taxon>
        <taxon>Sordariomycetes</taxon>
        <taxon>Hypocreomycetidae</taxon>
        <taxon>Hypocreales</taxon>
        <taxon>Nectriaceae</taxon>
        <taxon>Cylindrodendrum</taxon>
    </lineage>
</organism>
<feature type="region of interest" description="Disordered" evidence="1">
    <location>
        <begin position="183"/>
        <end position="221"/>
    </location>
</feature>
<proteinExistence type="predicted"/>
<dbReference type="AlphaFoldDB" id="A0A9P5HE47"/>
<feature type="region of interest" description="Disordered" evidence="1">
    <location>
        <begin position="139"/>
        <end position="168"/>
    </location>
</feature>
<keyword evidence="3" id="KW-1185">Reference proteome</keyword>
<evidence type="ECO:0000313" key="3">
    <source>
        <dbReference type="Proteomes" id="UP000722485"/>
    </source>
</evidence>
<feature type="compositionally biased region" description="Polar residues" evidence="1">
    <location>
        <begin position="150"/>
        <end position="162"/>
    </location>
</feature>
<reference evidence="2" key="1">
    <citation type="submission" date="2020-03" db="EMBL/GenBank/DDBJ databases">
        <title>Draft Genome Sequence of Cylindrodendrum hubeiense.</title>
        <authorList>
            <person name="Buettner E."/>
            <person name="Kellner H."/>
        </authorList>
    </citation>
    <scope>NUCLEOTIDE SEQUENCE</scope>
    <source>
        <strain evidence="2">IHI 201604</strain>
    </source>
</reference>
<name>A0A9P5HE47_9HYPO</name>
<evidence type="ECO:0000256" key="1">
    <source>
        <dbReference type="SAM" id="MobiDB-lite"/>
    </source>
</evidence>
<feature type="compositionally biased region" description="Low complexity" evidence="1">
    <location>
        <begin position="56"/>
        <end position="68"/>
    </location>
</feature>
<gene>
    <name evidence="2" type="ORF">G7Z17_g5454</name>
</gene>
<evidence type="ECO:0000313" key="2">
    <source>
        <dbReference type="EMBL" id="KAF7550807.1"/>
    </source>
</evidence>
<dbReference type="Proteomes" id="UP000722485">
    <property type="component" value="Unassembled WGS sequence"/>
</dbReference>
<accession>A0A9P5HE47</accession>
<dbReference type="EMBL" id="JAANBB010000091">
    <property type="protein sequence ID" value="KAF7550807.1"/>
    <property type="molecule type" value="Genomic_DNA"/>
</dbReference>
<feature type="compositionally biased region" description="Polar residues" evidence="1">
    <location>
        <begin position="72"/>
        <end position="92"/>
    </location>
</feature>
<comment type="caution">
    <text evidence="2">The sequence shown here is derived from an EMBL/GenBank/DDBJ whole genome shotgun (WGS) entry which is preliminary data.</text>
</comment>
<sequence length="469" mass="48685">MAQQGALSVGRRAAALPTTTAKLTAWTDEASETIHHRTNIRTLPLVTDTDTDTDTDTITVTDTGTGTDADPENTSTPDSSRPSFHSSLKVSVTSQNKPPPTLVWLAYPCHVAAAALHDVSILSILPVRSCIVDEENPHHARGGAGLSPAHSPTSLDGTTTATGEVASLSPGVNGLRGWTWSWASGGAKAPTPATPRTRARHQEDAGSAANSNPTRKQRQAIHLSQARAMASVGAVGTPSLTWTPAPFLGPPAIVAPGTLGALRSCMDVTGPSRSFLEEVRDPTAAAASSGKQHPGGWDVDYSNASGQASIRVAVGRLTGWGSPQSWMSGTIGIKDAAPAITVGGFWVICRPQVMCGSGSGLPGLDVTCCCVWHQSHGIHPMVSIPWYPSHGIWPMAAKHAVVSRPAPPDFVPIEVQIPTPWSDDAHAGCAADDSVLDRVASTHEGGSGVEAGKLGIMADAKIGIVQLYN</sequence>
<protein>
    <submittedName>
        <fullName evidence="2">Uncharacterized protein</fullName>
    </submittedName>
</protein>
<feature type="region of interest" description="Disordered" evidence="1">
    <location>
        <begin position="47"/>
        <end position="92"/>
    </location>
</feature>
<feature type="region of interest" description="Disordered" evidence="1">
    <location>
        <begin position="280"/>
        <end position="300"/>
    </location>
</feature>